<proteinExistence type="predicted"/>
<evidence type="ECO:0000313" key="3">
    <source>
        <dbReference type="EMBL" id="SFV30146.1"/>
    </source>
</evidence>
<evidence type="ECO:0000313" key="4">
    <source>
        <dbReference type="Proteomes" id="UP000199537"/>
    </source>
</evidence>
<dbReference type="EMBL" id="FPCJ01000001">
    <property type="protein sequence ID" value="SFV30146.1"/>
    <property type="molecule type" value="Genomic_DNA"/>
</dbReference>
<dbReference type="STRING" id="1393122.SAMN05660895_0709"/>
<keyword evidence="2" id="KW-0472">Membrane</keyword>
<keyword evidence="2" id="KW-1133">Transmembrane helix</keyword>
<dbReference type="Proteomes" id="UP000199537">
    <property type="component" value="Unassembled WGS sequence"/>
</dbReference>
<keyword evidence="1" id="KW-0175">Coiled coil</keyword>
<protein>
    <recommendedName>
        <fullName evidence="5">Septum formation initiator</fullName>
    </recommendedName>
</protein>
<feature type="coiled-coil region" evidence="1">
    <location>
        <begin position="41"/>
        <end position="68"/>
    </location>
</feature>
<name>A0A1I7N6G0_9BACT</name>
<accession>A0A1I7N6G0</accession>
<sequence>MKRFPAWIQNKYVFTALVFGLWMLFFDHDDLITQWHLSHQIRELEQKKNFYQQQIEQAEQQKAALQHNPVQLLQFARTRYYFKPPQADLYNITFEKNH</sequence>
<dbReference type="RefSeq" id="WP_092457807.1">
    <property type="nucleotide sequence ID" value="NZ_FPCJ01000001.1"/>
</dbReference>
<dbReference type="OrthoDB" id="1467719at2"/>
<evidence type="ECO:0000256" key="1">
    <source>
        <dbReference type="SAM" id="Coils"/>
    </source>
</evidence>
<gene>
    <name evidence="3" type="ORF">SAMN05660895_0709</name>
</gene>
<keyword evidence="2" id="KW-0812">Transmembrane</keyword>
<evidence type="ECO:0000256" key="2">
    <source>
        <dbReference type="SAM" id="Phobius"/>
    </source>
</evidence>
<evidence type="ECO:0008006" key="5">
    <source>
        <dbReference type="Google" id="ProtNLM"/>
    </source>
</evidence>
<organism evidence="3 4">
    <name type="scientific">Thermoflavifilum thermophilum</name>
    <dbReference type="NCBI Taxonomy" id="1393122"/>
    <lineage>
        <taxon>Bacteria</taxon>
        <taxon>Pseudomonadati</taxon>
        <taxon>Bacteroidota</taxon>
        <taxon>Chitinophagia</taxon>
        <taxon>Chitinophagales</taxon>
        <taxon>Chitinophagaceae</taxon>
        <taxon>Thermoflavifilum</taxon>
    </lineage>
</organism>
<reference evidence="4" key="1">
    <citation type="submission" date="2016-10" db="EMBL/GenBank/DDBJ databases">
        <authorList>
            <person name="Varghese N."/>
            <person name="Submissions S."/>
        </authorList>
    </citation>
    <scope>NUCLEOTIDE SEQUENCE [LARGE SCALE GENOMIC DNA]</scope>
    <source>
        <strain evidence="4">DSM 14807</strain>
    </source>
</reference>
<keyword evidence="4" id="KW-1185">Reference proteome</keyword>
<dbReference type="AlphaFoldDB" id="A0A1I7N6G0"/>
<feature type="transmembrane region" description="Helical" evidence="2">
    <location>
        <begin position="12"/>
        <end position="28"/>
    </location>
</feature>